<feature type="transmembrane region" description="Helical" evidence="10">
    <location>
        <begin position="53"/>
        <end position="73"/>
    </location>
</feature>
<name>A0A8B7Z5B7_ACAPL</name>
<evidence type="ECO:0000256" key="2">
    <source>
        <dbReference type="ARBA" id="ARBA00022475"/>
    </source>
</evidence>
<dbReference type="PRINTS" id="PR00237">
    <property type="entry name" value="GPCRRHODOPSN"/>
</dbReference>
<evidence type="ECO:0000259" key="11">
    <source>
        <dbReference type="PROSITE" id="PS50262"/>
    </source>
</evidence>
<dbReference type="Gene3D" id="1.20.1070.10">
    <property type="entry name" value="Rhodopsin 7-helix transmembrane proteins"/>
    <property type="match status" value="2"/>
</dbReference>
<keyword evidence="4 10" id="KW-1133">Transmembrane helix</keyword>
<feature type="region of interest" description="Disordered" evidence="9">
    <location>
        <begin position="532"/>
        <end position="556"/>
    </location>
</feature>
<keyword evidence="6 10" id="KW-0472">Membrane</keyword>
<keyword evidence="12" id="KW-1185">Reference proteome</keyword>
<dbReference type="InterPro" id="IPR017452">
    <property type="entry name" value="GPCR_Rhodpsn_7TM"/>
</dbReference>
<dbReference type="KEGG" id="aplc:110984277"/>
<dbReference type="CDD" id="cd00637">
    <property type="entry name" value="7tm_classA_rhodopsin-like"/>
    <property type="match status" value="1"/>
</dbReference>
<evidence type="ECO:0000256" key="3">
    <source>
        <dbReference type="ARBA" id="ARBA00022692"/>
    </source>
</evidence>
<dbReference type="SMART" id="SM01381">
    <property type="entry name" value="7TM_GPCR_Srsx"/>
    <property type="match status" value="1"/>
</dbReference>
<feature type="transmembrane region" description="Helical" evidence="10">
    <location>
        <begin position="93"/>
        <end position="111"/>
    </location>
</feature>
<organism evidence="12 13">
    <name type="scientific">Acanthaster planci</name>
    <name type="common">Crown-of-thorns starfish</name>
    <dbReference type="NCBI Taxonomy" id="133434"/>
    <lineage>
        <taxon>Eukaryota</taxon>
        <taxon>Metazoa</taxon>
        <taxon>Echinodermata</taxon>
        <taxon>Eleutherozoa</taxon>
        <taxon>Asterozoa</taxon>
        <taxon>Asteroidea</taxon>
        <taxon>Valvatacea</taxon>
        <taxon>Valvatida</taxon>
        <taxon>Acanthasteridae</taxon>
        <taxon>Acanthaster</taxon>
    </lineage>
</organism>
<dbReference type="Pfam" id="PF00001">
    <property type="entry name" value="7tm_1"/>
    <property type="match status" value="1"/>
</dbReference>
<dbReference type="PANTHER" id="PTHR24248">
    <property type="entry name" value="ADRENERGIC RECEPTOR-RELATED G-PROTEIN COUPLED RECEPTOR"/>
    <property type="match status" value="1"/>
</dbReference>
<comment type="subcellular location">
    <subcellularLocation>
        <location evidence="1">Cell membrane</location>
        <topology evidence="1">Multi-pass membrane protein</topology>
    </subcellularLocation>
</comment>
<dbReference type="AlphaFoldDB" id="A0A8B7Z5B7"/>
<dbReference type="GO" id="GO:0004930">
    <property type="term" value="F:G protein-coupled receptor activity"/>
    <property type="evidence" value="ECO:0007669"/>
    <property type="project" value="UniProtKB-KW"/>
</dbReference>
<feature type="transmembrane region" description="Helical" evidence="10">
    <location>
        <begin position="457"/>
        <end position="477"/>
    </location>
</feature>
<dbReference type="RefSeq" id="XP_022099985.1">
    <property type="nucleotide sequence ID" value="XM_022244293.1"/>
</dbReference>
<dbReference type="OMA" id="NRMMLAV"/>
<feature type="compositionally biased region" description="Polar residues" evidence="9">
    <location>
        <begin position="395"/>
        <end position="415"/>
    </location>
</feature>
<evidence type="ECO:0000256" key="8">
    <source>
        <dbReference type="ARBA" id="ARBA00023224"/>
    </source>
</evidence>
<evidence type="ECO:0000313" key="13">
    <source>
        <dbReference type="RefSeq" id="XP_022099985.1"/>
    </source>
</evidence>
<dbReference type="SUPFAM" id="SSF81321">
    <property type="entry name" value="Family A G protein-coupled receptor-like"/>
    <property type="match status" value="1"/>
</dbReference>
<evidence type="ECO:0000313" key="12">
    <source>
        <dbReference type="Proteomes" id="UP000694845"/>
    </source>
</evidence>
<feature type="compositionally biased region" description="Polar residues" evidence="9">
    <location>
        <begin position="543"/>
        <end position="556"/>
    </location>
</feature>
<evidence type="ECO:0000256" key="9">
    <source>
        <dbReference type="SAM" id="MobiDB-lite"/>
    </source>
</evidence>
<dbReference type="InterPro" id="IPR000276">
    <property type="entry name" value="GPCR_Rhodpsn"/>
</dbReference>
<proteinExistence type="predicted"/>
<evidence type="ECO:0000256" key="4">
    <source>
        <dbReference type="ARBA" id="ARBA00022989"/>
    </source>
</evidence>
<evidence type="ECO:0000256" key="5">
    <source>
        <dbReference type="ARBA" id="ARBA00023040"/>
    </source>
</evidence>
<sequence length="556" mass="61273">MANDTESALPSLVVTRVAAGITTIFMLVGLVGNLLVIAAVVRKKNLRTRGNTFIVSLSVVGLFYVGCVLMPGIDTLIYQEWRTGDFMCGFHTYYTLAFSLLSLLHTMCIGLDRLVNVVLFTRAKKIASRRNIGIAVVLCWLVTAGVMMCYHFFVVAGRMYYLEKALRCIAIYNATSWRISVIVYSFIFVLPSIVIVASYVAILSFVKKKRKSLHGNMGTVTRTIPSSVTNREAMSSAACSSNTRDRVTFAPSLQEEREQMSQPCAGDPDLMTNPEISPEVDTDQPVSSFNDKEMNRTKKSCSNENLSTPVTDVCRYRIVDAIYQSSVTINTVDFSPDIRGPSCKGQKGQNRQASNDAISPNTTSANMNDQTACSSRSGHHRTEARGASKTRQSRGRLTSTQSDPRSVRSTPSQGDLTRRKGSIWIGHERLSEVAKTLGRGRNRPRPSIRNDRDLNRMMLAVFLVVWVGYIPFPLIRYLDIPGIGINSNVYMVVTVTSYVAGCVNPIIYGFMHRRFRAAFIEMLTLGKCKSSNRVGTRGGDGSVSGTEGSTAVQQAA</sequence>
<dbReference type="GO" id="GO:0005886">
    <property type="term" value="C:plasma membrane"/>
    <property type="evidence" value="ECO:0007669"/>
    <property type="project" value="UniProtKB-SubCell"/>
</dbReference>
<dbReference type="PROSITE" id="PS50262">
    <property type="entry name" value="G_PROTEIN_RECEP_F1_2"/>
    <property type="match status" value="1"/>
</dbReference>
<dbReference type="OrthoDB" id="10044919at2759"/>
<keyword evidence="8" id="KW-0807">Transducer</keyword>
<evidence type="ECO:0000256" key="10">
    <source>
        <dbReference type="SAM" id="Phobius"/>
    </source>
</evidence>
<gene>
    <name evidence="13" type="primary">LOC110984277</name>
</gene>
<keyword evidence="7" id="KW-0675">Receptor</keyword>
<feature type="transmembrane region" description="Helical" evidence="10">
    <location>
        <begin position="489"/>
        <end position="510"/>
    </location>
</feature>
<feature type="transmembrane region" description="Helical" evidence="10">
    <location>
        <begin position="182"/>
        <end position="206"/>
    </location>
</feature>
<reference evidence="13" key="1">
    <citation type="submission" date="2025-08" db="UniProtKB">
        <authorList>
            <consortium name="RefSeq"/>
        </authorList>
    </citation>
    <scope>IDENTIFICATION</scope>
</reference>
<feature type="region of interest" description="Disordered" evidence="9">
    <location>
        <begin position="278"/>
        <end position="303"/>
    </location>
</feature>
<evidence type="ECO:0000256" key="1">
    <source>
        <dbReference type="ARBA" id="ARBA00004651"/>
    </source>
</evidence>
<protein>
    <submittedName>
        <fullName evidence="13">Dopamine D2-like receptor</fullName>
    </submittedName>
</protein>
<feature type="transmembrane region" description="Helical" evidence="10">
    <location>
        <begin position="17"/>
        <end position="41"/>
    </location>
</feature>
<feature type="compositionally biased region" description="Polar residues" evidence="9">
    <location>
        <begin position="347"/>
        <end position="376"/>
    </location>
</feature>
<dbReference type="Proteomes" id="UP000694845">
    <property type="component" value="Unplaced"/>
</dbReference>
<keyword evidence="5" id="KW-0297">G-protein coupled receptor</keyword>
<keyword evidence="3 10" id="KW-0812">Transmembrane</keyword>
<keyword evidence="2" id="KW-1003">Cell membrane</keyword>
<dbReference type="GeneID" id="110984277"/>
<evidence type="ECO:0000256" key="7">
    <source>
        <dbReference type="ARBA" id="ARBA00023170"/>
    </source>
</evidence>
<evidence type="ECO:0000256" key="6">
    <source>
        <dbReference type="ARBA" id="ARBA00023136"/>
    </source>
</evidence>
<feature type="transmembrane region" description="Helical" evidence="10">
    <location>
        <begin position="132"/>
        <end position="153"/>
    </location>
</feature>
<feature type="region of interest" description="Disordered" evidence="9">
    <location>
        <begin position="333"/>
        <end position="418"/>
    </location>
</feature>
<accession>A0A8B7Z5B7</accession>
<feature type="domain" description="G-protein coupled receptors family 1 profile" evidence="11">
    <location>
        <begin position="32"/>
        <end position="508"/>
    </location>
</feature>